<accession>A0A8H6VVL2</accession>
<dbReference type="AlphaFoldDB" id="A0A8H6VVL2"/>
<protein>
    <submittedName>
        <fullName evidence="2">Uncharacterized protein</fullName>
    </submittedName>
</protein>
<feature type="transmembrane region" description="Helical" evidence="1">
    <location>
        <begin position="53"/>
        <end position="73"/>
    </location>
</feature>
<dbReference type="EMBL" id="JACAZF010000010">
    <property type="protein sequence ID" value="KAF7293536.1"/>
    <property type="molecule type" value="Genomic_DNA"/>
</dbReference>
<sequence length="293" mass="32298">MYPVPQLIERIDQAGPSLTPILLFNFFAILALVILIVSILVAWFSGIQRVKTWYLLQLCSATFSVSFLLLIGQQTGPEPPLYYCAYSAALIYAAPPTLAAAALFFVIELHLRLSSALFSTRMSDTFIYWVAWGIPIVHGIVFWVSLTIGLSDISQLKRDPSGVYCHIMGSKIPTLLTGTLVILFLSSMLIMEVFTIIHLVRQRAAIEALKVKGSDFPFHLFLRTVLYTVSGGFGIIMVDVVMNVSTSVTVVLLALTPLSVALMFGTQMELLRAMFSCCSSRKRAPLNSGVYSV</sequence>
<dbReference type="RefSeq" id="XP_037215699.1">
    <property type="nucleotide sequence ID" value="XM_037367867.1"/>
</dbReference>
<proteinExistence type="predicted"/>
<keyword evidence="3" id="KW-1185">Reference proteome</keyword>
<evidence type="ECO:0000256" key="1">
    <source>
        <dbReference type="SAM" id="Phobius"/>
    </source>
</evidence>
<feature type="transmembrane region" description="Helical" evidence="1">
    <location>
        <begin position="126"/>
        <end position="150"/>
    </location>
</feature>
<dbReference type="Proteomes" id="UP000636479">
    <property type="component" value="Unassembled WGS sequence"/>
</dbReference>
<evidence type="ECO:0000313" key="3">
    <source>
        <dbReference type="Proteomes" id="UP000636479"/>
    </source>
</evidence>
<feature type="transmembrane region" description="Helical" evidence="1">
    <location>
        <begin position="180"/>
        <end position="200"/>
    </location>
</feature>
<keyword evidence="1" id="KW-0472">Membrane</keyword>
<reference evidence="2" key="1">
    <citation type="submission" date="2020-05" db="EMBL/GenBank/DDBJ databases">
        <title>Mycena genomes resolve the evolution of fungal bioluminescence.</title>
        <authorList>
            <person name="Tsai I.J."/>
        </authorList>
    </citation>
    <scope>NUCLEOTIDE SEQUENCE</scope>
    <source>
        <strain evidence="2">171206Taipei</strain>
    </source>
</reference>
<name>A0A8H6VVL2_9AGAR</name>
<keyword evidence="1" id="KW-1133">Transmembrane helix</keyword>
<dbReference type="GeneID" id="59350383"/>
<dbReference type="OrthoDB" id="3051530at2759"/>
<feature type="transmembrane region" description="Helical" evidence="1">
    <location>
        <begin position="220"/>
        <end position="238"/>
    </location>
</feature>
<keyword evidence="1" id="KW-0812">Transmembrane</keyword>
<feature type="transmembrane region" description="Helical" evidence="1">
    <location>
        <begin position="85"/>
        <end position="106"/>
    </location>
</feature>
<feature type="transmembrane region" description="Helical" evidence="1">
    <location>
        <begin position="20"/>
        <end position="44"/>
    </location>
</feature>
<feature type="transmembrane region" description="Helical" evidence="1">
    <location>
        <begin position="244"/>
        <end position="264"/>
    </location>
</feature>
<organism evidence="2 3">
    <name type="scientific">Mycena indigotica</name>
    <dbReference type="NCBI Taxonomy" id="2126181"/>
    <lineage>
        <taxon>Eukaryota</taxon>
        <taxon>Fungi</taxon>
        <taxon>Dikarya</taxon>
        <taxon>Basidiomycota</taxon>
        <taxon>Agaricomycotina</taxon>
        <taxon>Agaricomycetes</taxon>
        <taxon>Agaricomycetidae</taxon>
        <taxon>Agaricales</taxon>
        <taxon>Marasmiineae</taxon>
        <taxon>Mycenaceae</taxon>
        <taxon>Mycena</taxon>
    </lineage>
</organism>
<comment type="caution">
    <text evidence="2">The sequence shown here is derived from an EMBL/GenBank/DDBJ whole genome shotgun (WGS) entry which is preliminary data.</text>
</comment>
<evidence type="ECO:0000313" key="2">
    <source>
        <dbReference type="EMBL" id="KAF7293536.1"/>
    </source>
</evidence>
<gene>
    <name evidence="2" type="ORF">MIND_01132000</name>
</gene>